<name>A0A7X1DL11_9LIST</name>
<proteinExistence type="predicted"/>
<dbReference type="AlphaFoldDB" id="A0A7X1DL11"/>
<accession>A0A7X1DL11</accession>
<reference evidence="1 2" key="1">
    <citation type="submission" date="2020-03" db="EMBL/GenBank/DDBJ databases">
        <title>Soil Listeria distribution.</title>
        <authorList>
            <person name="Liao J."/>
            <person name="Wiedmann M."/>
        </authorList>
    </citation>
    <scope>NUCLEOTIDE SEQUENCE [LARGE SCALE GENOMIC DNA]</scope>
    <source>
        <strain evidence="1 2">FSL L7-0039</strain>
    </source>
</reference>
<organism evidence="1 2">
    <name type="scientific">Listeria booriae</name>
    <dbReference type="NCBI Taxonomy" id="1552123"/>
    <lineage>
        <taxon>Bacteria</taxon>
        <taxon>Bacillati</taxon>
        <taxon>Bacillota</taxon>
        <taxon>Bacilli</taxon>
        <taxon>Bacillales</taxon>
        <taxon>Listeriaceae</taxon>
        <taxon>Listeria</taxon>
    </lineage>
</organism>
<dbReference type="RefSeq" id="WP_185642068.1">
    <property type="nucleotide sequence ID" value="NZ_JAASWV010000014.1"/>
</dbReference>
<gene>
    <name evidence="1" type="ORF">HCJ81_10805</name>
</gene>
<sequence>MRIKLPKLLTTDFYRKDYERITEQLVQEDVPYAVVKEKLIGLLEDQLPIG</sequence>
<dbReference type="EMBL" id="JAASWV010000014">
    <property type="protein sequence ID" value="MBC2311380.1"/>
    <property type="molecule type" value="Genomic_DNA"/>
</dbReference>
<protein>
    <submittedName>
        <fullName evidence="1">Uncharacterized protein</fullName>
    </submittedName>
</protein>
<comment type="caution">
    <text evidence="1">The sequence shown here is derived from an EMBL/GenBank/DDBJ whole genome shotgun (WGS) entry which is preliminary data.</text>
</comment>
<dbReference type="Proteomes" id="UP000565628">
    <property type="component" value="Unassembled WGS sequence"/>
</dbReference>
<evidence type="ECO:0000313" key="1">
    <source>
        <dbReference type="EMBL" id="MBC2311380.1"/>
    </source>
</evidence>
<evidence type="ECO:0000313" key="2">
    <source>
        <dbReference type="Proteomes" id="UP000565628"/>
    </source>
</evidence>